<gene>
    <name evidence="1" type="ORF">LSAA_12140</name>
</gene>
<name>A0A7R8CYZ8_LEPSM</name>
<evidence type="ECO:0000313" key="1">
    <source>
        <dbReference type="EMBL" id="CAF2972691.1"/>
    </source>
</evidence>
<keyword evidence="2" id="KW-1185">Reference proteome</keyword>
<dbReference type="AlphaFoldDB" id="A0A7R8CYZ8"/>
<dbReference type="EMBL" id="HG994585">
    <property type="protein sequence ID" value="CAF2972691.1"/>
    <property type="molecule type" value="Genomic_DNA"/>
</dbReference>
<evidence type="ECO:0000313" key="2">
    <source>
        <dbReference type="Proteomes" id="UP000675881"/>
    </source>
</evidence>
<reference evidence="1" key="1">
    <citation type="submission" date="2021-02" db="EMBL/GenBank/DDBJ databases">
        <authorList>
            <person name="Bekaert M."/>
        </authorList>
    </citation>
    <scope>NUCLEOTIDE SEQUENCE</scope>
    <source>
        <strain evidence="1">IoA-00</strain>
    </source>
</reference>
<proteinExistence type="predicted"/>
<accession>A0A7R8CYZ8</accession>
<protein>
    <submittedName>
        <fullName evidence="1">(salmon louse) hypothetical protein</fullName>
    </submittedName>
</protein>
<dbReference type="Proteomes" id="UP000675881">
    <property type="component" value="Chromosome 6"/>
</dbReference>
<sequence>MENLIADRQFLQMSSFAQQKSISLNQMPRDTRFHHPFCNETDPKPSKKASVINFLLLHLSRKALPNSSRAHEEDNGGSQFCDIHLFQCTKTLPHCVIKEVGKIILQDFNTCIRRRRPIILMKSTIELHHAQLQEVLESQNGLVRVRHDKFQSSTRLTTEMN</sequence>
<organism evidence="1 2">
    <name type="scientific">Lepeophtheirus salmonis</name>
    <name type="common">Salmon louse</name>
    <name type="synonym">Caligus salmonis</name>
    <dbReference type="NCBI Taxonomy" id="72036"/>
    <lineage>
        <taxon>Eukaryota</taxon>
        <taxon>Metazoa</taxon>
        <taxon>Ecdysozoa</taxon>
        <taxon>Arthropoda</taxon>
        <taxon>Crustacea</taxon>
        <taxon>Multicrustacea</taxon>
        <taxon>Hexanauplia</taxon>
        <taxon>Copepoda</taxon>
        <taxon>Siphonostomatoida</taxon>
        <taxon>Caligidae</taxon>
        <taxon>Lepeophtheirus</taxon>
    </lineage>
</organism>